<organism evidence="4 5">
    <name type="scientific">Nostoc piscinale CENA21</name>
    <dbReference type="NCBI Taxonomy" id="224013"/>
    <lineage>
        <taxon>Bacteria</taxon>
        <taxon>Bacillati</taxon>
        <taxon>Cyanobacteriota</taxon>
        <taxon>Cyanophyceae</taxon>
        <taxon>Nostocales</taxon>
        <taxon>Nostocaceae</taxon>
        <taxon>Nostoc</taxon>
    </lineage>
</organism>
<keyword evidence="5" id="KW-1185">Reference proteome</keyword>
<dbReference type="AlphaFoldDB" id="A0A0M3V706"/>
<evidence type="ECO:0000313" key="5">
    <source>
        <dbReference type="Proteomes" id="UP000062645"/>
    </source>
</evidence>
<keyword evidence="1" id="KW-0238">DNA-binding</keyword>
<dbReference type="PROSITE" id="PS50943">
    <property type="entry name" value="HTH_CROC1"/>
    <property type="match status" value="1"/>
</dbReference>
<feature type="region of interest" description="Disordered" evidence="2">
    <location>
        <begin position="93"/>
        <end position="113"/>
    </location>
</feature>
<dbReference type="PANTHER" id="PTHR46558">
    <property type="entry name" value="TRACRIPTIONAL REGULATORY PROTEIN-RELATED-RELATED"/>
    <property type="match status" value="1"/>
</dbReference>
<dbReference type="Proteomes" id="UP000062645">
    <property type="component" value="Chromosome"/>
</dbReference>
<dbReference type="OrthoDB" id="465980at2"/>
<feature type="domain" description="HTH cro/C1-type" evidence="3">
    <location>
        <begin position="9"/>
        <end position="64"/>
    </location>
</feature>
<name>A0A0M3V706_9NOSO</name>
<dbReference type="InterPro" id="IPR001387">
    <property type="entry name" value="Cro/C1-type_HTH"/>
</dbReference>
<dbReference type="STRING" id="224013.ACX27_26145"/>
<sequence length="113" mass="12595">MKQKPKPRIALLRERAGLTQLELSRLVGVTESTIQNWESGRTGTDHIERIIRFCKALDCQVDDLIEYVNEPLEEPVAKPSSINEIHQILGTEATTSTLNSESEVAPKHKATSS</sequence>
<evidence type="ECO:0000256" key="1">
    <source>
        <dbReference type="ARBA" id="ARBA00023125"/>
    </source>
</evidence>
<protein>
    <submittedName>
        <fullName evidence="4">XRE family transcriptional regulator</fullName>
    </submittedName>
</protein>
<proteinExistence type="predicted"/>
<feature type="compositionally biased region" description="Polar residues" evidence="2">
    <location>
        <begin position="93"/>
        <end position="102"/>
    </location>
</feature>
<dbReference type="SMART" id="SM00530">
    <property type="entry name" value="HTH_XRE"/>
    <property type="match status" value="1"/>
</dbReference>
<evidence type="ECO:0000313" key="4">
    <source>
        <dbReference type="EMBL" id="ALF56563.1"/>
    </source>
</evidence>
<dbReference type="Gene3D" id="1.10.260.40">
    <property type="entry name" value="lambda repressor-like DNA-binding domains"/>
    <property type="match status" value="1"/>
</dbReference>
<dbReference type="KEGG" id="npz:ACX27_26145"/>
<reference evidence="5" key="1">
    <citation type="submission" date="2015-07" db="EMBL/GenBank/DDBJ databases">
        <title>Genome Of Nitrogen-Fixing Cyanobacterium Nostoc piscinale CENA21 From Solimoes/Amazon River Floodplain Sediments And Comparative Genomics To Uncover Biosynthetic Natural Products Potential.</title>
        <authorList>
            <person name="Leao T.F."/>
            <person name="Leao P.N."/>
            <person name="Guimaraes P.I."/>
            <person name="de Melo A.G.C."/>
            <person name="Ramos R.T.J."/>
            <person name="Silva A."/>
            <person name="Fiore M.F."/>
            <person name="Schneider M.P.C."/>
        </authorList>
    </citation>
    <scope>NUCLEOTIDE SEQUENCE [LARGE SCALE GENOMIC DNA]</scope>
    <source>
        <strain evidence="5">CENA21</strain>
    </source>
</reference>
<dbReference type="CDD" id="cd00093">
    <property type="entry name" value="HTH_XRE"/>
    <property type="match status" value="1"/>
</dbReference>
<evidence type="ECO:0000256" key="2">
    <source>
        <dbReference type="SAM" id="MobiDB-lite"/>
    </source>
</evidence>
<dbReference type="InterPro" id="IPR010982">
    <property type="entry name" value="Lambda_DNA-bd_dom_sf"/>
</dbReference>
<dbReference type="EMBL" id="CP012036">
    <property type="protein sequence ID" value="ALF56563.1"/>
    <property type="molecule type" value="Genomic_DNA"/>
</dbReference>
<dbReference type="PANTHER" id="PTHR46558:SF4">
    <property type="entry name" value="DNA-BIDING PHAGE PROTEIN"/>
    <property type="match status" value="1"/>
</dbReference>
<gene>
    <name evidence="4" type="ORF">ACX27_26145</name>
</gene>
<dbReference type="PATRIC" id="fig|224013.5.peg.6261"/>
<evidence type="ECO:0000259" key="3">
    <source>
        <dbReference type="PROSITE" id="PS50943"/>
    </source>
</evidence>
<reference evidence="4 5" key="2">
    <citation type="journal article" date="2016" name="Genome Announc.">
        <title>Draft Genome Sequence of the N2-Fixing Cyanobacterium Nostoc piscinale CENA21, Isolated from the Brazilian Amazon Floodplain.</title>
        <authorList>
            <person name="Leao T."/>
            <person name="Guimaraes P.I."/>
            <person name="de Melo A.G."/>
            <person name="Ramos R.T."/>
            <person name="Leao P.N."/>
            <person name="Silva A."/>
            <person name="Fiore M.F."/>
            <person name="Schneider M.P."/>
        </authorList>
    </citation>
    <scope>NUCLEOTIDE SEQUENCE [LARGE SCALE GENOMIC DNA]</scope>
    <source>
        <strain evidence="4 5">CENA21</strain>
    </source>
</reference>
<dbReference type="RefSeq" id="WP_062298591.1">
    <property type="nucleotide sequence ID" value="NZ_CP012036.1"/>
</dbReference>
<dbReference type="Pfam" id="PF13560">
    <property type="entry name" value="HTH_31"/>
    <property type="match status" value="1"/>
</dbReference>
<dbReference type="GO" id="GO:0003677">
    <property type="term" value="F:DNA binding"/>
    <property type="evidence" value="ECO:0007669"/>
    <property type="project" value="UniProtKB-KW"/>
</dbReference>
<dbReference type="SUPFAM" id="SSF47413">
    <property type="entry name" value="lambda repressor-like DNA-binding domains"/>
    <property type="match status" value="1"/>
</dbReference>
<accession>A0A0M3V706</accession>